<evidence type="ECO:0000256" key="1">
    <source>
        <dbReference type="SAM" id="MobiDB-lite"/>
    </source>
</evidence>
<accession>A0A9P5Y8L5</accession>
<gene>
    <name evidence="2" type="ORF">BDZ94DRAFT_1308206</name>
</gene>
<reference evidence="2" key="1">
    <citation type="submission" date="2020-11" db="EMBL/GenBank/DDBJ databases">
        <authorList>
            <consortium name="DOE Joint Genome Institute"/>
            <person name="Ahrendt S."/>
            <person name="Riley R."/>
            <person name="Andreopoulos W."/>
            <person name="Labutti K."/>
            <person name="Pangilinan J."/>
            <person name="Ruiz-Duenas F.J."/>
            <person name="Barrasa J.M."/>
            <person name="Sanchez-Garcia M."/>
            <person name="Camarero S."/>
            <person name="Miyauchi S."/>
            <person name="Serrano A."/>
            <person name="Linde D."/>
            <person name="Babiker R."/>
            <person name="Drula E."/>
            <person name="Ayuso-Fernandez I."/>
            <person name="Pacheco R."/>
            <person name="Padilla G."/>
            <person name="Ferreira P."/>
            <person name="Barriuso J."/>
            <person name="Kellner H."/>
            <person name="Castanera R."/>
            <person name="Alfaro M."/>
            <person name="Ramirez L."/>
            <person name="Pisabarro A.G."/>
            <person name="Kuo A."/>
            <person name="Tritt A."/>
            <person name="Lipzen A."/>
            <person name="He G."/>
            <person name="Yan M."/>
            <person name="Ng V."/>
            <person name="Cullen D."/>
            <person name="Martin F."/>
            <person name="Rosso M.-N."/>
            <person name="Henrissat B."/>
            <person name="Hibbett D."/>
            <person name="Martinez A.T."/>
            <person name="Grigoriev I.V."/>
        </authorList>
    </citation>
    <scope>NUCLEOTIDE SEQUENCE</scope>
    <source>
        <strain evidence="2">CBS 247.69</strain>
    </source>
</reference>
<comment type="caution">
    <text evidence="2">The sequence shown here is derived from an EMBL/GenBank/DDBJ whole genome shotgun (WGS) entry which is preliminary data.</text>
</comment>
<sequence>MARKPAPAPSSSSIRRRNIGIAQTRPRPRTPPKYSKPPNRQVLINYPFPPELFRNILEWITDTEDLCNLSLTSRICRIEAERVLYHSIELAQNSTAPVLWANTMLSCPHKAQRVRALTLKFDTSFLIVPEMLVSSLHVISQALRKLNNLKNLILGGHSLAMMHPIYTWILDDCPFSLDVFHNFVFPAPSIVPFLSRQPNIREWKQAGSHIGETLDESFLPQLAILDAHYSVLACFTTPRPLQHLRLKIRGYCAGERKRDVINSLSYFRDTLTSLSVEGVIGGPHPNSTHIIRSLAEKTPMLKLLSLNDFPFADPKVVQVDDDDCLLAVSQFQQLECLVLSELTRVLRLTKRRRIATAHRIFGQCPTLRFVVISGERHYLYKRHVDGITEDILEADDDDSNSLYAVHLHMASLFVSHNATPHDTQHRTYG</sequence>
<evidence type="ECO:0000313" key="2">
    <source>
        <dbReference type="EMBL" id="KAF9464190.1"/>
    </source>
</evidence>
<dbReference type="OrthoDB" id="3232239at2759"/>
<keyword evidence="3" id="KW-1185">Reference proteome</keyword>
<dbReference type="EMBL" id="MU150256">
    <property type="protein sequence ID" value="KAF9464190.1"/>
    <property type="molecule type" value="Genomic_DNA"/>
</dbReference>
<dbReference type="Proteomes" id="UP000807353">
    <property type="component" value="Unassembled WGS sequence"/>
</dbReference>
<dbReference type="SUPFAM" id="SSF52047">
    <property type="entry name" value="RNI-like"/>
    <property type="match status" value="1"/>
</dbReference>
<name>A0A9P5Y8L5_9AGAR</name>
<evidence type="ECO:0000313" key="3">
    <source>
        <dbReference type="Proteomes" id="UP000807353"/>
    </source>
</evidence>
<feature type="region of interest" description="Disordered" evidence="1">
    <location>
        <begin position="1"/>
        <end position="40"/>
    </location>
</feature>
<dbReference type="AlphaFoldDB" id="A0A9P5Y8L5"/>
<evidence type="ECO:0008006" key="4">
    <source>
        <dbReference type="Google" id="ProtNLM"/>
    </source>
</evidence>
<organism evidence="2 3">
    <name type="scientific">Collybia nuda</name>
    <dbReference type="NCBI Taxonomy" id="64659"/>
    <lineage>
        <taxon>Eukaryota</taxon>
        <taxon>Fungi</taxon>
        <taxon>Dikarya</taxon>
        <taxon>Basidiomycota</taxon>
        <taxon>Agaricomycotina</taxon>
        <taxon>Agaricomycetes</taxon>
        <taxon>Agaricomycetidae</taxon>
        <taxon>Agaricales</taxon>
        <taxon>Tricholomatineae</taxon>
        <taxon>Clitocybaceae</taxon>
        <taxon>Collybia</taxon>
    </lineage>
</organism>
<proteinExistence type="predicted"/>
<protein>
    <recommendedName>
        <fullName evidence="4">F-box domain-containing protein</fullName>
    </recommendedName>
</protein>